<evidence type="ECO:0000256" key="5">
    <source>
        <dbReference type="PROSITE-ProRule" id="PRU00302"/>
    </source>
</evidence>
<keyword evidence="1 5" id="KW-0768">Sushi</keyword>
<dbReference type="GeneID" id="101465445"/>
<dbReference type="SMART" id="SM00032">
    <property type="entry name" value="CCP"/>
    <property type="match status" value="3"/>
</dbReference>
<sequence length="344" mass="37247">METLLDTQRRLKSLLLMYLLVVNAAGDCPKPEGGNNTVLTNESLLKNVFPENIMVTLECSSGYIKESGSEFITCINDQWTESELICKKKDCGQPPPKPHMKFDTSEGTLFGALVKVTCEKGYQISGPSYKECYDQGWSGRASCEIVACDKPAIANGNTSWDSGDDPEYNNTIRYTCHEGYTLIGSDTVVCDETGEYSPDQPVCNEVTRAPATTSRSQVAITDLTTTDAKVSTFSDSSAAPTVHRTQTVTTSSIPNLSTLPKVFRGKATSAGILSTTSSSFQGMHDGNVNTATDSGTVAAVVIGAVVLLGVIIGFFLLHKFNMRRKGSYDTREDQKPGLLHFQNL</sequence>
<dbReference type="STRING" id="106582.ENSMZEP00005002386"/>
<dbReference type="KEGG" id="mze:101465445"/>
<comment type="caution">
    <text evidence="5">Lacks conserved residue(s) required for the propagation of feature annotation.</text>
</comment>
<accession>A0A3P9AXH3</accession>
<dbReference type="CDD" id="cd00033">
    <property type="entry name" value="CCP"/>
    <property type="match status" value="3"/>
</dbReference>
<dbReference type="Gene3D" id="2.10.70.10">
    <property type="entry name" value="Complement Module, domain 1"/>
    <property type="match status" value="3"/>
</dbReference>
<dbReference type="PROSITE" id="PS50923">
    <property type="entry name" value="SUSHI"/>
    <property type="match status" value="3"/>
</dbReference>
<keyword evidence="6" id="KW-1133">Transmembrane helix</keyword>
<evidence type="ECO:0000256" key="6">
    <source>
        <dbReference type="SAM" id="Phobius"/>
    </source>
</evidence>
<dbReference type="RefSeq" id="XP_012773613.1">
    <property type="nucleotide sequence ID" value="XM_012918159.3"/>
</dbReference>
<keyword evidence="6" id="KW-0472">Membrane</keyword>
<keyword evidence="7" id="KW-0732">Signal</keyword>
<keyword evidence="10" id="KW-1185">Reference proteome</keyword>
<evidence type="ECO:0000256" key="1">
    <source>
        <dbReference type="ARBA" id="ARBA00022659"/>
    </source>
</evidence>
<keyword evidence="2" id="KW-0677">Repeat</keyword>
<feature type="disulfide bond" evidence="5">
    <location>
        <begin position="59"/>
        <end position="86"/>
    </location>
</feature>
<evidence type="ECO:0000256" key="3">
    <source>
        <dbReference type="ARBA" id="ARBA00023157"/>
    </source>
</evidence>
<dbReference type="InterPro" id="IPR000436">
    <property type="entry name" value="Sushi_SCR_CCP_dom"/>
</dbReference>
<feature type="domain" description="Sushi" evidence="8">
    <location>
        <begin position="26"/>
        <end position="88"/>
    </location>
</feature>
<feature type="domain" description="Sushi" evidence="8">
    <location>
        <begin position="146"/>
        <end position="205"/>
    </location>
</feature>
<dbReference type="PANTHER" id="PTHR19325">
    <property type="entry name" value="COMPLEMENT COMPONENT-RELATED SUSHI DOMAIN-CONTAINING"/>
    <property type="match status" value="1"/>
</dbReference>
<dbReference type="GeneTree" id="ENSGT00940000161110"/>
<dbReference type="Proteomes" id="UP000265160">
    <property type="component" value="LG5"/>
</dbReference>
<reference evidence="9 10" key="1">
    <citation type="journal article" date="2014" name="Nature">
        <title>The genomic substrate for adaptive radiation in African cichlid fish.</title>
        <authorList>
            <person name="Brawand D."/>
            <person name="Wagner C.E."/>
            <person name="Li Y.I."/>
            <person name="Malinsky M."/>
            <person name="Keller I."/>
            <person name="Fan S."/>
            <person name="Simakov O."/>
            <person name="Ng A.Y."/>
            <person name="Lim Z.W."/>
            <person name="Bezault E."/>
            <person name="Turner-Maier J."/>
            <person name="Johnson J."/>
            <person name="Alcazar R."/>
            <person name="Noh H.J."/>
            <person name="Russell P."/>
            <person name="Aken B."/>
            <person name="Alfoldi J."/>
            <person name="Amemiya C."/>
            <person name="Azzouzi N."/>
            <person name="Baroiller J.F."/>
            <person name="Barloy-Hubler F."/>
            <person name="Berlin A."/>
            <person name="Bloomquist R."/>
            <person name="Carleton K.L."/>
            <person name="Conte M.A."/>
            <person name="D'Cotta H."/>
            <person name="Eshel O."/>
            <person name="Gaffney L."/>
            <person name="Galibert F."/>
            <person name="Gante H.F."/>
            <person name="Gnerre S."/>
            <person name="Greuter L."/>
            <person name="Guyon R."/>
            <person name="Haddad N.S."/>
            <person name="Haerty W."/>
            <person name="Harris R.M."/>
            <person name="Hofmann H.A."/>
            <person name="Hourlier T."/>
            <person name="Hulata G."/>
            <person name="Jaffe D.B."/>
            <person name="Lara M."/>
            <person name="Lee A.P."/>
            <person name="MacCallum I."/>
            <person name="Mwaiko S."/>
            <person name="Nikaido M."/>
            <person name="Nishihara H."/>
            <person name="Ozouf-Costaz C."/>
            <person name="Penman D.J."/>
            <person name="Przybylski D."/>
            <person name="Rakotomanga M."/>
            <person name="Renn S.C.P."/>
            <person name="Ribeiro F.J."/>
            <person name="Ron M."/>
            <person name="Salzburger W."/>
            <person name="Sanchez-Pulido L."/>
            <person name="Santos M.E."/>
            <person name="Searle S."/>
            <person name="Sharpe T."/>
            <person name="Swofford R."/>
            <person name="Tan F.J."/>
            <person name="Williams L."/>
            <person name="Young S."/>
            <person name="Yin S."/>
            <person name="Okada N."/>
            <person name="Kocher T.D."/>
            <person name="Miska E.A."/>
            <person name="Lander E.S."/>
            <person name="Venkatesh B."/>
            <person name="Fernald R.D."/>
            <person name="Meyer A."/>
            <person name="Ponting C.P."/>
            <person name="Streelman J.T."/>
            <person name="Lindblad-Toh K."/>
            <person name="Seehausen O."/>
            <person name="Di Palma F."/>
        </authorList>
    </citation>
    <scope>NUCLEOTIDE SEQUENCE</scope>
</reference>
<evidence type="ECO:0000313" key="10">
    <source>
        <dbReference type="Proteomes" id="UP000265160"/>
    </source>
</evidence>
<feature type="disulfide bond" evidence="5">
    <location>
        <begin position="176"/>
        <end position="203"/>
    </location>
</feature>
<keyword evidence="3 5" id="KW-1015">Disulfide bond</keyword>
<dbReference type="SUPFAM" id="SSF57535">
    <property type="entry name" value="Complement control module/SCR domain"/>
    <property type="match status" value="3"/>
</dbReference>
<name>A0A3P9AXH3_9CICH</name>
<protein>
    <submittedName>
        <fullName evidence="9">CD55 molecule (Cromer blood group)</fullName>
    </submittedName>
</protein>
<dbReference type="InterPro" id="IPR050350">
    <property type="entry name" value="Compl-Cell_Adhes-Reg"/>
</dbReference>
<dbReference type="OrthoDB" id="8961654at2759"/>
<reference evidence="9" key="2">
    <citation type="submission" date="2025-08" db="UniProtKB">
        <authorList>
            <consortium name="Ensembl"/>
        </authorList>
    </citation>
    <scope>IDENTIFICATION</scope>
</reference>
<dbReference type="AlphaFoldDB" id="A0A3P9AXH3"/>
<dbReference type="Ensembl" id="ENSMZET00005002495.1">
    <property type="protein sequence ID" value="ENSMZEP00005002386.1"/>
    <property type="gene ID" value="ENSMZEG00005001862.1"/>
</dbReference>
<keyword evidence="4" id="KW-0325">Glycoprotein</keyword>
<dbReference type="PANTHER" id="PTHR19325:SF569">
    <property type="entry name" value="COMPLEMENT COMPONENT 4 BINDING PROTEIN, SECRETORY-RELATED"/>
    <property type="match status" value="1"/>
</dbReference>
<evidence type="ECO:0000256" key="7">
    <source>
        <dbReference type="SAM" id="SignalP"/>
    </source>
</evidence>
<organism evidence="9 10">
    <name type="scientific">Maylandia zebra</name>
    <name type="common">zebra mbuna</name>
    <dbReference type="NCBI Taxonomy" id="106582"/>
    <lineage>
        <taxon>Eukaryota</taxon>
        <taxon>Metazoa</taxon>
        <taxon>Chordata</taxon>
        <taxon>Craniata</taxon>
        <taxon>Vertebrata</taxon>
        <taxon>Euteleostomi</taxon>
        <taxon>Actinopterygii</taxon>
        <taxon>Neopterygii</taxon>
        <taxon>Teleostei</taxon>
        <taxon>Neoteleostei</taxon>
        <taxon>Acanthomorphata</taxon>
        <taxon>Ovalentaria</taxon>
        <taxon>Cichlomorphae</taxon>
        <taxon>Cichliformes</taxon>
        <taxon>Cichlidae</taxon>
        <taxon>African cichlids</taxon>
        <taxon>Pseudocrenilabrinae</taxon>
        <taxon>Haplochromini</taxon>
        <taxon>Maylandia</taxon>
        <taxon>Maylandia zebra complex</taxon>
    </lineage>
</organism>
<evidence type="ECO:0000313" key="9">
    <source>
        <dbReference type="Ensembl" id="ENSMZEP00005002386.1"/>
    </source>
</evidence>
<evidence type="ECO:0000256" key="2">
    <source>
        <dbReference type="ARBA" id="ARBA00022737"/>
    </source>
</evidence>
<reference evidence="9" key="3">
    <citation type="submission" date="2025-09" db="UniProtKB">
        <authorList>
            <consortium name="Ensembl"/>
        </authorList>
    </citation>
    <scope>IDENTIFICATION</scope>
</reference>
<feature type="chain" id="PRO_5018052815" evidence="7">
    <location>
        <begin position="27"/>
        <end position="344"/>
    </location>
</feature>
<feature type="signal peptide" evidence="7">
    <location>
        <begin position="1"/>
        <end position="26"/>
    </location>
</feature>
<evidence type="ECO:0000259" key="8">
    <source>
        <dbReference type="PROSITE" id="PS50923"/>
    </source>
</evidence>
<proteinExistence type="predicted"/>
<feature type="domain" description="Sushi" evidence="8">
    <location>
        <begin position="89"/>
        <end position="145"/>
    </location>
</feature>
<dbReference type="Pfam" id="PF00084">
    <property type="entry name" value="Sushi"/>
    <property type="match status" value="3"/>
</dbReference>
<feature type="transmembrane region" description="Helical" evidence="6">
    <location>
        <begin position="297"/>
        <end position="317"/>
    </location>
</feature>
<dbReference type="InterPro" id="IPR035976">
    <property type="entry name" value="Sushi/SCR/CCP_sf"/>
</dbReference>
<keyword evidence="6" id="KW-0812">Transmembrane</keyword>
<evidence type="ECO:0000256" key="4">
    <source>
        <dbReference type="ARBA" id="ARBA00023180"/>
    </source>
</evidence>